<reference evidence="3" key="1">
    <citation type="submission" date="2023-08" db="EMBL/GenBank/DDBJ databases">
        <authorList>
            <person name="Audoor S."/>
            <person name="Bilcke G."/>
        </authorList>
    </citation>
    <scope>NUCLEOTIDE SEQUENCE</scope>
</reference>
<accession>A0AAD2FFT1</accession>
<evidence type="ECO:0000313" key="3">
    <source>
        <dbReference type="EMBL" id="CAJ1920125.1"/>
    </source>
</evidence>
<gene>
    <name evidence="3" type="ORF">CYCCA115_LOCUS873</name>
</gene>
<organism evidence="3 4">
    <name type="scientific">Cylindrotheca closterium</name>
    <dbReference type="NCBI Taxonomy" id="2856"/>
    <lineage>
        <taxon>Eukaryota</taxon>
        <taxon>Sar</taxon>
        <taxon>Stramenopiles</taxon>
        <taxon>Ochrophyta</taxon>
        <taxon>Bacillariophyta</taxon>
        <taxon>Bacillariophyceae</taxon>
        <taxon>Bacillariophycidae</taxon>
        <taxon>Bacillariales</taxon>
        <taxon>Bacillariaceae</taxon>
        <taxon>Cylindrotheca</taxon>
    </lineage>
</organism>
<dbReference type="AlphaFoldDB" id="A0AAD2FFT1"/>
<keyword evidence="1" id="KW-0560">Oxidoreductase</keyword>
<proteinExistence type="predicted"/>
<evidence type="ECO:0000256" key="2">
    <source>
        <dbReference type="ARBA" id="ARBA00023033"/>
    </source>
</evidence>
<dbReference type="SUPFAM" id="SSF51905">
    <property type="entry name" value="FAD/NAD(P)-binding domain"/>
    <property type="match status" value="1"/>
</dbReference>
<protein>
    <recommendedName>
        <fullName evidence="5">FAD-binding domain-containing protein</fullName>
    </recommendedName>
</protein>
<dbReference type="PANTHER" id="PTHR13789:SF309">
    <property type="entry name" value="PUTATIVE (AFU_ORTHOLOGUE AFUA_6G14510)-RELATED"/>
    <property type="match status" value="1"/>
</dbReference>
<dbReference type="Proteomes" id="UP001295423">
    <property type="component" value="Unassembled WGS sequence"/>
</dbReference>
<dbReference type="GO" id="GO:0004497">
    <property type="term" value="F:monooxygenase activity"/>
    <property type="evidence" value="ECO:0007669"/>
    <property type="project" value="UniProtKB-KW"/>
</dbReference>
<keyword evidence="4" id="KW-1185">Reference proteome</keyword>
<evidence type="ECO:0008006" key="5">
    <source>
        <dbReference type="Google" id="ProtNLM"/>
    </source>
</evidence>
<dbReference type="Gene3D" id="3.50.50.60">
    <property type="entry name" value="FAD/NAD(P)-binding domain"/>
    <property type="match status" value="1"/>
</dbReference>
<dbReference type="PANTHER" id="PTHR13789">
    <property type="entry name" value="MONOOXYGENASE"/>
    <property type="match status" value="1"/>
</dbReference>
<evidence type="ECO:0000313" key="4">
    <source>
        <dbReference type="Proteomes" id="UP001295423"/>
    </source>
</evidence>
<comment type="caution">
    <text evidence="3">The sequence shown here is derived from an EMBL/GenBank/DDBJ whole genome shotgun (WGS) entry which is preliminary data.</text>
</comment>
<dbReference type="InterPro" id="IPR050493">
    <property type="entry name" value="FAD-dep_Monooxygenase_BioMet"/>
</dbReference>
<dbReference type="EMBL" id="CAKOGP040000002">
    <property type="protein sequence ID" value="CAJ1920125.1"/>
    <property type="molecule type" value="Genomic_DNA"/>
</dbReference>
<sequence>MFSGTLVVRRIRNGWPSRYFSTTKGGESLRIAIVGGGVAGLSSALHLAPLVASGHIEGPIDIFDGGSSSQTGREIGVGIWSTAMDPFVESKEESHQLLIDELEKNGSYLRDVGYRTPKGHWLAKSRLGGSQPDLLFIREMDLLGSLRKALDVEQAKNTIRLLSGPDYKVKSIAEDSPEPWSATLKLGDKSVDSERDYHLVIAADGMNSTIRQKYGGHLCERSRLMGTNALKGPLDLPQHGELVKENWHTTGHVVATETQDREYTVFRGNANVSGMDVDLETSFQTWGEGQSMRFATVPMSYPDPDNPDKREERDVWFITIENKEINSESDPVKRKELLLEEFKGWHEPIGTLVRATPADEILMERALAHRHSMSPLANFNEIVTRILGKAVPSRGNGPAIIFIGDAFMCVDPILAQGFTVGMEGAAALKTCLESSLLSGSDHPYQPLAFDPILLRQELKERHDNRLHRLICLLRATEMVQALGQPMTGTLAGFISRDVIRPLMRLTPGFIKTPIFNAVAKYSLGLPQSFDGNKSRNS</sequence>
<dbReference type="InterPro" id="IPR036188">
    <property type="entry name" value="FAD/NAD-bd_sf"/>
</dbReference>
<keyword evidence="2" id="KW-0503">Monooxygenase</keyword>
<evidence type="ECO:0000256" key="1">
    <source>
        <dbReference type="ARBA" id="ARBA00023002"/>
    </source>
</evidence>
<name>A0AAD2FFT1_9STRA</name>